<feature type="compositionally biased region" description="Basic residues" evidence="1">
    <location>
        <begin position="1"/>
        <end position="15"/>
    </location>
</feature>
<feature type="compositionally biased region" description="Polar residues" evidence="1">
    <location>
        <begin position="86"/>
        <end position="105"/>
    </location>
</feature>
<reference evidence="3" key="1">
    <citation type="journal article" date="2010" name="Nature">
        <title>The Amphimedon queenslandica genome and the evolution of animal complexity.</title>
        <authorList>
            <person name="Srivastava M."/>
            <person name="Simakov O."/>
            <person name="Chapman J."/>
            <person name="Fahey B."/>
            <person name="Gauthier M.E."/>
            <person name="Mitros T."/>
            <person name="Richards G.S."/>
            <person name="Conaco C."/>
            <person name="Dacre M."/>
            <person name="Hellsten U."/>
            <person name="Larroux C."/>
            <person name="Putnam N.H."/>
            <person name="Stanke M."/>
            <person name="Adamska M."/>
            <person name="Darling A."/>
            <person name="Degnan S.M."/>
            <person name="Oakley T.H."/>
            <person name="Plachetzki D.C."/>
            <person name="Zhai Y."/>
            <person name="Adamski M."/>
            <person name="Calcino A."/>
            <person name="Cummins S.F."/>
            <person name="Goodstein D.M."/>
            <person name="Harris C."/>
            <person name="Jackson D.J."/>
            <person name="Leys S.P."/>
            <person name="Shu S."/>
            <person name="Woodcroft B.J."/>
            <person name="Vervoort M."/>
            <person name="Kosik K.S."/>
            <person name="Manning G."/>
            <person name="Degnan B.M."/>
            <person name="Rokhsar D.S."/>
        </authorList>
    </citation>
    <scope>NUCLEOTIDE SEQUENCE [LARGE SCALE GENOMIC DNA]</scope>
</reference>
<reference evidence="2" key="2">
    <citation type="submission" date="2017-05" db="UniProtKB">
        <authorList>
            <consortium name="EnsemblMetazoa"/>
        </authorList>
    </citation>
    <scope>IDENTIFICATION</scope>
</reference>
<gene>
    <name evidence="2" type="primary">105313225</name>
</gene>
<keyword evidence="3" id="KW-1185">Reference proteome</keyword>
<name>A0A1X7UKP1_AMPQE</name>
<evidence type="ECO:0000256" key="1">
    <source>
        <dbReference type="SAM" id="MobiDB-lite"/>
    </source>
</evidence>
<protein>
    <submittedName>
        <fullName evidence="2">Uncharacterized protein</fullName>
    </submittedName>
</protein>
<dbReference type="KEGG" id="aqu:105313225"/>
<dbReference type="OMA" id="ERYHEWI"/>
<evidence type="ECO:0000313" key="2">
    <source>
        <dbReference type="EnsemblMetazoa" id="Aqu2.1.28318_001"/>
    </source>
</evidence>
<organism evidence="2">
    <name type="scientific">Amphimedon queenslandica</name>
    <name type="common">Sponge</name>
    <dbReference type="NCBI Taxonomy" id="400682"/>
    <lineage>
        <taxon>Eukaryota</taxon>
        <taxon>Metazoa</taxon>
        <taxon>Porifera</taxon>
        <taxon>Demospongiae</taxon>
        <taxon>Heteroscleromorpha</taxon>
        <taxon>Haplosclerida</taxon>
        <taxon>Niphatidae</taxon>
        <taxon>Amphimedon</taxon>
    </lineage>
</organism>
<feature type="region of interest" description="Disordered" evidence="1">
    <location>
        <begin position="1"/>
        <end position="27"/>
    </location>
</feature>
<feature type="region of interest" description="Disordered" evidence="1">
    <location>
        <begin position="83"/>
        <end position="109"/>
    </location>
</feature>
<dbReference type="OrthoDB" id="10065091at2759"/>
<dbReference type="Proteomes" id="UP000007879">
    <property type="component" value="Unassembled WGS sequence"/>
</dbReference>
<proteinExistence type="predicted"/>
<dbReference type="AlphaFoldDB" id="A0A1X7UKP1"/>
<sequence length="303" mass="35494">MSTKRASARSKRHHLMPTAQSTGEIERTRQEAVAMKSKIRSLELEVETLKQRLESLRKAKSTTIIKREREEVLIQPPNLGRRFSALDTSSNSLTASKQSLASNSHSEMEGKSLMLQEELQQKEAKLKESRDEINRLSSHKVKYEEKIDQLQIEHQGIVKELKNKLQECQLELKKESEKQPAKKEINVHVKCVSLEEKEDLLKEMEKLRIDNKELAKQLSDIIDVNVQLRESNQLLQEKCEVLLEELSVKEAKWTEREEKLQAEIRRQWGERYHEWITKAEKKMEELQKVNQLLQTLLRKEAPT</sequence>
<dbReference type="EnsemblMetazoa" id="XM_011406470.2">
    <property type="protein sequence ID" value="XP_011404772.1"/>
    <property type="gene ID" value="LOC105313225"/>
</dbReference>
<dbReference type="InParanoid" id="A0A1X7UKP1"/>
<accession>A0A1X7UKP1</accession>
<evidence type="ECO:0000313" key="3">
    <source>
        <dbReference type="Proteomes" id="UP000007879"/>
    </source>
</evidence>
<dbReference type="EnsemblMetazoa" id="Aqu2.1.28318_001">
    <property type="protein sequence ID" value="Aqu2.1.28318_001"/>
    <property type="gene ID" value="Aqu2.1.28318"/>
</dbReference>
<dbReference type="eggNOG" id="ENOG502S8Z7">
    <property type="taxonomic scope" value="Eukaryota"/>
</dbReference>